<dbReference type="RefSeq" id="WP_152194282.1">
    <property type="nucleotide sequence ID" value="NZ_VUKD01000001.1"/>
</dbReference>
<dbReference type="InterPro" id="IPR023907">
    <property type="entry name" value="Non-F420_Flavin_OxRdtase"/>
</dbReference>
<evidence type="ECO:0000313" key="3">
    <source>
        <dbReference type="EMBL" id="MPV38296.1"/>
    </source>
</evidence>
<dbReference type="Pfam" id="PF00296">
    <property type="entry name" value="Bac_luciferase"/>
    <property type="match status" value="1"/>
</dbReference>
<evidence type="ECO:0000259" key="2">
    <source>
        <dbReference type="Pfam" id="PF00296"/>
    </source>
</evidence>
<evidence type="ECO:0000313" key="4">
    <source>
        <dbReference type="Proteomes" id="UP000437709"/>
    </source>
</evidence>
<organism evidence="3 4">
    <name type="scientific">Georgenia subflava</name>
    <dbReference type="NCBI Taxonomy" id="1622177"/>
    <lineage>
        <taxon>Bacteria</taxon>
        <taxon>Bacillati</taxon>
        <taxon>Actinomycetota</taxon>
        <taxon>Actinomycetes</taxon>
        <taxon>Micrococcales</taxon>
        <taxon>Bogoriellaceae</taxon>
        <taxon>Georgenia</taxon>
    </lineage>
</organism>
<dbReference type="GO" id="GO:0016705">
    <property type="term" value="F:oxidoreductase activity, acting on paired donors, with incorporation or reduction of molecular oxygen"/>
    <property type="evidence" value="ECO:0007669"/>
    <property type="project" value="InterPro"/>
</dbReference>
<dbReference type="PANTHER" id="PTHR43244">
    <property type="match status" value="1"/>
</dbReference>
<keyword evidence="4" id="KW-1185">Reference proteome</keyword>
<proteinExistence type="predicted"/>
<reference evidence="3 4" key="1">
    <citation type="submission" date="2019-10" db="EMBL/GenBank/DDBJ databases">
        <title>Georgenia wutianyii sp. nov. and Georgenia yuyongxinii sp. nov. isolated from plateau pika (Ochotona curzoniae) in the Qinghai-Tibet plateau of China.</title>
        <authorList>
            <person name="Tian Z."/>
        </authorList>
    </citation>
    <scope>NUCLEOTIDE SEQUENCE [LARGE SCALE GENOMIC DNA]</scope>
    <source>
        <strain evidence="3 4">JCM 19765</strain>
    </source>
</reference>
<name>A0A6N7EQ82_9MICO</name>
<dbReference type="InterPro" id="IPR050564">
    <property type="entry name" value="F420-G6PD/mer"/>
</dbReference>
<dbReference type="Proteomes" id="UP000437709">
    <property type="component" value="Unassembled WGS sequence"/>
</dbReference>
<evidence type="ECO:0000256" key="1">
    <source>
        <dbReference type="ARBA" id="ARBA00023002"/>
    </source>
</evidence>
<dbReference type="EC" id="1.-.-.-" evidence="3"/>
<sequence length="320" mass="35027">MTTYGFHASHEQIGPSRLLSDVQEAERAGFDMAMCSDHFLPWSERQGHSGFTWSWLGAALATTGLRLGCVNAPGQRYHPAIIAQAIATLGEMFPGRFWTALGSGQAMNEHITGDPWPGKAERIARLEECVDVIRRLHAGEEVTHAGRVRVDRARLYDLPAEPVPLIAAAITPPTAARGAAWADGLVTINQPHEKLRAVVDAYRDAGGRGPLAIQVHLSWAPTEDEAVALAHDQWRSNVFAEPLSLDMPTPEYYDIASRDVTAHTVAGAVRISADPGRHVAWIREYADLGFDEIYLHHVGQDQRAWLDTAATTVLPALRES</sequence>
<dbReference type="NCBIfam" id="TIGR03557">
    <property type="entry name" value="F420_G6P_family"/>
    <property type="match status" value="1"/>
</dbReference>
<dbReference type="EMBL" id="WHPC01000072">
    <property type="protein sequence ID" value="MPV38296.1"/>
    <property type="molecule type" value="Genomic_DNA"/>
</dbReference>
<dbReference type="Gene3D" id="3.20.20.30">
    <property type="entry name" value="Luciferase-like domain"/>
    <property type="match status" value="1"/>
</dbReference>
<dbReference type="SUPFAM" id="SSF51679">
    <property type="entry name" value="Bacterial luciferase-like"/>
    <property type="match status" value="1"/>
</dbReference>
<gene>
    <name evidence="3" type="ORF">GB881_14800</name>
</gene>
<dbReference type="InterPro" id="IPR011251">
    <property type="entry name" value="Luciferase-like_dom"/>
</dbReference>
<dbReference type="AlphaFoldDB" id="A0A6N7EQ82"/>
<comment type="caution">
    <text evidence="3">The sequence shown here is derived from an EMBL/GenBank/DDBJ whole genome shotgun (WGS) entry which is preliminary data.</text>
</comment>
<dbReference type="InterPro" id="IPR036661">
    <property type="entry name" value="Luciferase-like_sf"/>
</dbReference>
<dbReference type="InterPro" id="IPR019945">
    <property type="entry name" value="F420_G6P_DH-rel"/>
</dbReference>
<protein>
    <submittedName>
        <fullName evidence="3">TIGR03885 family FMN-dependent LLM class oxidoreductase</fullName>
        <ecNumber evidence="3">1.-.-.-</ecNumber>
    </submittedName>
</protein>
<dbReference type="PANTHER" id="PTHR43244:SF1">
    <property type="entry name" value="5,10-METHYLENETETRAHYDROMETHANOPTERIN REDUCTASE"/>
    <property type="match status" value="1"/>
</dbReference>
<dbReference type="NCBIfam" id="TIGR03885">
    <property type="entry name" value="flavin_revert"/>
    <property type="match status" value="1"/>
</dbReference>
<feature type="domain" description="Luciferase-like" evidence="2">
    <location>
        <begin position="11"/>
        <end position="292"/>
    </location>
</feature>
<keyword evidence="1 3" id="KW-0560">Oxidoreductase</keyword>
<accession>A0A6N7EQ82</accession>